<keyword evidence="4" id="KW-1185">Reference proteome</keyword>
<dbReference type="EMBL" id="PGOL01001853">
    <property type="protein sequence ID" value="PKI53550.1"/>
    <property type="molecule type" value="Genomic_DNA"/>
</dbReference>
<comment type="caution">
    <text evidence="3">The sequence shown here is derived from an EMBL/GenBank/DDBJ whole genome shotgun (WGS) entry which is preliminary data.</text>
</comment>
<accession>A0A2I0JC99</accession>
<dbReference type="GO" id="GO:0003676">
    <property type="term" value="F:nucleic acid binding"/>
    <property type="evidence" value="ECO:0007669"/>
    <property type="project" value="InterPro"/>
</dbReference>
<dbReference type="Gene3D" id="3.30.420.10">
    <property type="entry name" value="Ribonuclease H-like superfamily/Ribonuclease H"/>
    <property type="match status" value="1"/>
</dbReference>
<dbReference type="SUPFAM" id="SSF53098">
    <property type="entry name" value="Ribonuclease H-like"/>
    <property type="match status" value="1"/>
</dbReference>
<feature type="chain" id="PRO_5014155610" description="Integrase catalytic domain-containing protein" evidence="1">
    <location>
        <begin position="27"/>
        <end position="112"/>
    </location>
</feature>
<dbReference type="InterPro" id="IPR052160">
    <property type="entry name" value="Gypsy_RT_Integrase-like"/>
</dbReference>
<evidence type="ECO:0000256" key="1">
    <source>
        <dbReference type="SAM" id="SignalP"/>
    </source>
</evidence>
<dbReference type="Pfam" id="PF00665">
    <property type="entry name" value="rve"/>
    <property type="match status" value="1"/>
</dbReference>
<dbReference type="Proteomes" id="UP000233551">
    <property type="component" value="Unassembled WGS sequence"/>
</dbReference>
<feature type="signal peptide" evidence="1">
    <location>
        <begin position="1"/>
        <end position="26"/>
    </location>
</feature>
<dbReference type="GO" id="GO:0015074">
    <property type="term" value="P:DNA integration"/>
    <property type="evidence" value="ECO:0007669"/>
    <property type="project" value="InterPro"/>
</dbReference>
<evidence type="ECO:0000313" key="3">
    <source>
        <dbReference type="EMBL" id="PKI53550.1"/>
    </source>
</evidence>
<protein>
    <recommendedName>
        <fullName evidence="2">Integrase catalytic domain-containing protein</fullName>
    </recommendedName>
</protein>
<dbReference type="AlphaFoldDB" id="A0A2I0JC99"/>
<keyword evidence="1" id="KW-0732">Signal</keyword>
<gene>
    <name evidence="3" type="ORF">CRG98_026095</name>
</gene>
<evidence type="ECO:0000259" key="2">
    <source>
        <dbReference type="PROSITE" id="PS50994"/>
    </source>
</evidence>
<dbReference type="InterPro" id="IPR036397">
    <property type="entry name" value="RNaseH_sf"/>
</dbReference>
<name>A0A2I0JC99_PUNGR</name>
<feature type="domain" description="Integrase catalytic" evidence="2">
    <location>
        <begin position="1"/>
        <end position="112"/>
    </location>
</feature>
<dbReference type="STRING" id="22663.A0A2I0JC99"/>
<dbReference type="PROSITE" id="PS50994">
    <property type="entry name" value="INTEGRASE"/>
    <property type="match status" value="1"/>
</dbReference>
<dbReference type="InterPro" id="IPR001584">
    <property type="entry name" value="Integrase_cat-core"/>
</dbReference>
<sequence length="112" mass="12582">MGPFPSSFGFNYILLVVAYVSKWVEAKVTRTNNAKVVVGFLKSNIFGRFVIPRAIISDQGTHFCNRSIKALMKKYGVHHHVATTYLPQSNGQVEVSNREIKSILEKTVNPSR</sequence>
<organism evidence="3 4">
    <name type="scientific">Punica granatum</name>
    <name type="common">Pomegranate</name>
    <dbReference type="NCBI Taxonomy" id="22663"/>
    <lineage>
        <taxon>Eukaryota</taxon>
        <taxon>Viridiplantae</taxon>
        <taxon>Streptophyta</taxon>
        <taxon>Embryophyta</taxon>
        <taxon>Tracheophyta</taxon>
        <taxon>Spermatophyta</taxon>
        <taxon>Magnoliopsida</taxon>
        <taxon>eudicotyledons</taxon>
        <taxon>Gunneridae</taxon>
        <taxon>Pentapetalae</taxon>
        <taxon>rosids</taxon>
        <taxon>malvids</taxon>
        <taxon>Myrtales</taxon>
        <taxon>Lythraceae</taxon>
        <taxon>Punica</taxon>
    </lineage>
</organism>
<reference evidence="3 4" key="1">
    <citation type="submission" date="2017-11" db="EMBL/GenBank/DDBJ databases">
        <title>De-novo sequencing of pomegranate (Punica granatum L.) genome.</title>
        <authorList>
            <person name="Akparov Z."/>
            <person name="Amiraslanov A."/>
            <person name="Hajiyeva S."/>
            <person name="Abbasov M."/>
            <person name="Kaur K."/>
            <person name="Hamwieh A."/>
            <person name="Solovyev V."/>
            <person name="Salamov A."/>
            <person name="Braich B."/>
            <person name="Kosarev P."/>
            <person name="Mahmoud A."/>
            <person name="Hajiyev E."/>
            <person name="Babayeva S."/>
            <person name="Izzatullayeva V."/>
            <person name="Mammadov A."/>
            <person name="Mammadov A."/>
            <person name="Sharifova S."/>
            <person name="Ojaghi J."/>
            <person name="Eynullazada K."/>
            <person name="Bayramov B."/>
            <person name="Abdulazimova A."/>
            <person name="Shahmuradov I."/>
        </authorList>
    </citation>
    <scope>NUCLEOTIDE SEQUENCE [LARGE SCALE GENOMIC DNA]</scope>
    <source>
        <strain evidence="4">cv. AG2017</strain>
        <tissue evidence="3">Leaf</tissue>
    </source>
</reference>
<dbReference type="PANTHER" id="PTHR47266">
    <property type="entry name" value="ENDONUCLEASE-RELATED"/>
    <property type="match status" value="1"/>
</dbReference>
<evidence type="ECO:0000313" key="4">
    <source>
        <dbReference type="Proteomes" id="UP000233551"/>
    </source>
</evidence>
<dbReference type="InterPro" id="IPR012337">
    <property type="entry name" value="RNaseH-like_sf"/>
</dbReference>
<proteinExistence type="predicted"/>